<name>A0ABD5UEP9_9EURY</name>
<dbReference type="Proteomes" id="UP001596406">
    <property type="component" value="Unassembled WGS sequence"/>
</dbReference>
<evidence type="ECO:0000313" key="1">
    <source>
        <dbReference type="EMBL" id="MFC6837378.1"/>
    </source>
</evidence>
<dbReference type="RefSeq" id="WP_304449043.1">
    <property type="nucleotide sequence ID" value="NZ_JARRAH010000001.1"/>
</dbReference>
<gene>
    <name evidence="1" type="ORF">ACFQHK_12760</name>
</gene>
<protein>
    <submittedName>
        <fullName evidence="1">DUF5784 family protein</fullName>
    </submittedName>
</protein>
<proteinExistence type="predicted"/>
<evidence type="ECO:0000313" key="2">
    <source>
        <dbReference type="Proteomes" id="UP001596406"/>
    </source>
</evidence>
<dbReference type="AlphaFoldDB" id="A0ABD5UEP9"/>
<organism evidence="1 2">
    <name type="scientific">Halomarina ordinaria</name>
    <dbReference type="NCBI Taxonomy" id="3033939"/>
    <lineage>
        <taxon>Archaea</taxon>
        <taxon>Methanobacteriati</taxon>
        <taxon>Methanobacteriota</taxon>
        <taxon>Stenosarchaea group</taxon>
        <taxon>Halobacteria</taxon>
        <taxon>Halobacteriales</taxon>
        <taxon>Natronomonadaceae</taxon>
        <taxon>Halomarina</taxon>
    </lineage>
</organism>
<reference evidence="1 2" key="1">
    <citation type="journal article" date="2019" name="Int. J. Syst. Evol. Microbiol.">
        <title>The Global Catalogue of Microorganisms (GCM) 10K type strain sequencing project: providing services to taxonomists for standard genome sequencing and annotation.</title>
        <authorList>
            <consortium name="The Broad Institute Genomics Platform"/>
            <consortium name="The Broad Institute Genome Sequencing Center for Infectious Disease"/>
            <person name="Wu L."/>
            <person name="Ma J."/>
        </authorList>
    </citation>
    <scope>NUCLEOTIDE SEQUENCE [LARGE SCALE GENOMIC DNA]</scope>
    <source>
        <strain evidence="1 2">PSRA2</strain>
    </source>
</reference>
<comment type="caution">
    <text evidence="1">The sequence shown here is derived from an EMBL/GenBank/DDBJ whole genome shotgun (WGS) entry which is preliminary data.</text>
</comment>
<keyword evidence="2" id="KW-1185">Reference proteome</keyword>
<accession>A0ABD5UEP9</accession>
<sequence>MAGPLRFRRSNARWSEQRVRQSLLSSLDDVHGARMSAGRFDPPRGFDARRFDMDNGDVALFLWRQDPQQGFWLGNTTTPETLWRTEKFGFDEVPYPVARWTQRELLADLTEQDPWLRPYRHVTWFFLPVFFSKDGRSSTREFFRERAAGFPDADSERALAFYDDFLRTGVLDPYRETMAGKLGTSSHVDPVRMNAAMGEFNAAKLLFDAGYEFVPEVALDSGHALDFAVGSGVRSVRADGGGHRTSDVLVEVTRPLPPARRSADTPVAAVRATANAKTDDQLDAHPDALLLVDCSSFRDDDWNTVRAEQPAVKHTPAVVYRTRPNGSVEAYAHGTPQLDLSGALRWV</sequence>
<dbReference type="EMBL" id="JBHSXM010000001">
    <property type="protein sequence ID" value="MFC6837378.1"/>
    <property type="molecule type" value="Genomic_DNA"/>
</dbReference>
<dbReference type="InterPro" id="IPR043953">
    <property type="entry name" value="DUF5784"/>
</dbReference>
<dbReference type="Pfam" id="PF19096">
    <property type="entry name" value="DUF5784"/>
    <property type="match status" value="1"/>
</dbReference>